<dbReference type="NCBIfam" id="NF033517">
    <property type="entry name" value="transpos_IS66"/>
    <property type="match status" value="1"/>
</dbReference>
<dbReference type="Proteomes" id="UP000237466">
    <property type="component" value="Unassembled WGS sequence"/>
</dbReference>
<feature type="compositionally biased region" description="Basic and acidic residues" evidence="2">
    <location>
        <begin position="91"/>
        <end position="107"/>
    </location>
</feature>
<dbReference type="PANTHER" id="PTHR33678">
    <property type="entry name" value="BLL1576 PROTEIN"/>
    <property type="match status" value="1"/>
</dbReference>
<feature type="region of interest" description="Disordered" evidence="2">
    <location>
        <begin position="79"/>
        <end position="107"/>
    </location>
</feature>
<gene>
    <name evidence="6" type="ORF">CRN52_13145</name>
</gene>
<protein>
    <submittedName>
        <fullName evidence="6">IS66 family transposase</fullName>
    </submittedName>
</protein>
<keyword evidence="1" id="KW-0175">Coiled coil</keyword>
<evidence type="ECO:0000256" key="1">
    <source>
        <dbReference type="SAM" id="Coils"/>
    </source>
</evidence>
<dbReference type="Pfam" id="PF03050">
    <property type="entry name" value="DDE_Tnp_IS66"/>
    <property type="match status" value="1"/>
</dbReference>
<sequence>MSFSSKKLTEIEQLRAQLAEKEAKLQSQSERLQSQSARIAILEEVVRHLKLKRFAPSSEKTSVDQFLLFDESELCTDPDLTAFENNQDNKSGQDDNDTKPRGRKPLSKDLPREQIFLYLTDEEKTGAKSTFFAKVKEELDIVPAKIRVLEYMQEKAVFDDKEDTQYIITAPLPKHPLPGSIGSISLIAHVITSKYVDGLPLYRIEKMLKRYGGGLSRTTLANYVIKVSDVFQPLINLLREQQNAGRYIMMDESPLQVLKEPGRAVTSDKYMWVSLGGPPDKQSVLFHYDPSRKKEVPLELLDGFKGYLQTDGYAGYNAACKKYSLIHVGCMDHARRKFIEAQDTQPKGKKVKVSKADTALGYINTLYRIERKLTELKETEEYTPEQVVKYRCEHSIPVLDKLKVFLDKTINRVPSDSLTGKAVSYMLNQWSKLVAYCDNGELRISNIMAENAIRPFAVGRRAWLFADTPSGAQASATCYSLIETAKLNGLEPYSYLHTLLSKLPYAETLEDIEALLPWNLTKA</sequence>
<dbReference type="Pfam" id="PF13007">
    <property type="entry name" value="LZ_Tnp_IS66"/>
    <property type="match status" value="1"/>
</dbReference>
<evidence type="ECO:0000259" key="5">
    <source>
        <dbReference type="Pfam" id="PF13817"/>
    </source>
</evidence>
<proteinExistence type="predicted"/>
<dbReference type="PANTHER" id="PTHR33678:SF1">
    <property type="entry name" value="BLL1576 PROTEIN"/>
    <property type="match status" value="1"/>
</dbReference>
<comment type="caution">
    <text evidence="6">The sequence shown here is derived from an EMBL/GenBank/DDBJ whole genome shotgun (WGS) entry which is preliminary data.</text>
</comment>
<feature type="domain" description="Transposase IS66 C-terminal" evidence="5">
    <location>
        <begin position="480"/>
        <end position="518"/>
    </location>
</feature>
<reference evidence="6 7" key="1">
    <citation type="journal article" date="2018" name="Front. Microbiol.">
        <title>Phylogeny of Vibrio vulnificus from the Analysis of the Core-Genome: Implications for Intra-Species Taxonomy.</title>
        <authorList>
            <person name="Roig F.J."/>
            <person name="Gonzalez-Candelas F."/>
            <person name="Sanjuan E."/>
            <person name="Fouz B."/>
            <person name="Feil E.J."/>
            <person name="Llorens C."/>
            <person name="Baker-Austin C."/>
            <person name="Oliver J.D."/>
            <person name="Danin-Poleg Y."/>
            <person name="Gibas C.J."/>
            <person name="Kashi Y."/>
            <person name="Gulig P.A."/>
            <person name="Morrison S.S."/>
            <person name="Amaro C."/>
        </authorList>
    </citation>
    <scope>NUCLEOTIDE SEQUENCE [LARGE SCALE GENOMIC DNA]</scope>
    <source>
        <strain evidence="6 7">CECT4608</strain>
    </source>
</reference>
<dbReference type="RefSeq" id="WP_103200520.1">
    <property type="nucleotide sequence ID" value="NZ_PDGH01000101.1"/>
</dbReference>
<feature type="domain" description="Transposase IS66 central" evidence="3">
    <location>
        <begin position="182"/>
        <end position="474"/>
    </location>
</feature>
<accession>A0A2S3R1M3</accession>
<evidence type="ECO:0000259" key="4">
    <source>
        <dbReference type="Pfam" id="PF13007"/>
    </source>
</evidence>
<dbReference type="InterPro" id="IPR024463">
    <property type="entry name" value="Transposase_TnpC_homeodom"/>
</dbReference>
<evidence type="ECO:0000259" key="3">
    <source>
        <dbReference type="Pfam" id="PF03050"/>
    </source>
</evidence>
<feature type="domain" description="Transposase TnpC homeodomain" evidence="4">
    <location>
        <begin position="42"/>
        <end position="115"/>
    </location>
</feature>
<evidence type="ECO:0000256" key="2">
    <source>
        <dbReference type="SAM" id="MobiDB-lite"/>
    </source>
</evidence>
<dbReference type="EMBL" id="PDGH01000101">
    <property type="protein sequence ID" value="POB47018.1"/>
    <property type="molecule type" value="Genomic_DNA"/>
</dbReference>
<dbReference type="AlphaFoldDB" id="A0A2S3R1M3"/>
<organism evidence="6 7">
    <name type="scientific">Vibrio vulnificus</name>
    <dbReference type="NCBI Taxonomy" id="672"/>
    <lineage>
        <taxon>Bacteria</taxon>
        <taxon>Pseudomonadati</taxon>
        <taxon>Pseudomonadota</taxon>
        <taxon>Gammaproteobacteria</taxon>
        <taxon>Vibrionales</taxon>
        <taxon>Vibrionaceae</taxon>
        <taxon>Vibrio</taxon>
    </lineage>
</organism>
<name>A0A2S3R1M3_VIBVL</name>
<dbReference type="InterPro" id="IPR004291">
    <property type="entry name" value="Transposase_IS66_central"/>
</dbReference>
<dbReference type="InterPro" id="IPR039552">
    <property type="entry name" value="IS66_C"/>
</dbReference>
<evidence type="ECO:0000313" key="7">
    <source>
        <dbReference type="Proteomes" id="UP000237466"/>
    </source>
</evidence>
<feature type="coiled-coil region" evidence="1">
    <location>
        <begin position="4"/>
        <end position="45"/>
    </location>
</feature>
<evidence type="ECO:0000313" key="6">
    <source>
        <dbReference type="EMBL" id="POB47018.1"/>
    </source>
</evidence>
<dbReference type="InterPro" id="IPR052344">
    <property type="entry name" value="Transposase-related"/>
</dbReference>
<dbReference type="Pfam" id="PF13817">
    <property type="entry name" value="DDE_Tnp_IS66_C"/>
    <property type="match status" value="1"/>
</dbReference>